<dbReference type="AlphaFoldDB" id="A0A0T6LLE1"/>
<reference evidence="2 3" key="1">
    <citation type="submission" date="2015-10" db="EMBL/GenBank/DDBJ databases">
        <title>Draft genome sequence of pyrrolomycin-producing Streptomyces vitaminophilus.</title>
        <authorList>
            <person name="Graham D.E."/>
            <person name="Mahan K.M."/>
            <person name="Klingeman D.M."/>
            <person name="Hettich R.L."/>
            <person name="Parry R.J."/>
        </authorList>
    </citation>
    <scope>NUCLEOTIDE SEQUENCE [LARGE SCALE GENOMIC DNA]</scope>
    <source>
        <strain evidence="2 3">ATCC 31673</strain>
    </source>
</reference>
<dbReference type="Proteomes" id="UP000050867">
    <property type="component" value="Unassembled WGS sequence"/>
</dbReference>
<keyword evidence="3" id="KW-1185">Reference proteome</keyword>
<gene>
    <name evidence="2" type="ORF">AQ490_09150</name>
</gene>
<proteinExistence type="predicted"/>
<evidence type="ECO:0000313" key="2">
    <source>
        <dbReference type="EMBL" id="KRV46931.1"/>
    </source>
</evidence>
<protein>
    <submittedName>
        <fullName evidence="2">Uncharacterized protein</fullName>
    </submittedName>
</protein>
<evidence type="ECO:0000256" key="1">
    <source>
        <dbReference type="SAM" id="MobiDB-lite"/>
    </source>
</evidence>
<dbReference type="EMBL" id="LLZU01000038">
    <property type="protein sequence ID" value="KRV46931.1"/>
    <property type="molecule type" value="Genomic_DNA"/>
</dbReference>
<organism evidence="2 3">
    <name type="scientific">Wenjunlia vitaminophila</name>
    <name type="common">Streptomyces vitaminophilus</name>
    <dbReference type="NCBI Taxonomy" id="76728"/>
    <lineage>
        <taxon>Bacteria</taxon>
        <taxon>Bacillati</taxon>
        <taxon>Actinomycetota</taxon>
        <taxon>Actinomycetes</taxon>
        <taxon>Kitasatosporales</taxon>
        <taxon>Streptomycetaceae</taxon>
        <taxon>Wenjunlia</taxon>
    </lineage>
</organism>
<feature type="compositionally biased region" description="Basic and acidic residues" evidence="1">
    <location>
        <begin position="66"/>
        <end position="75"/>
    </location>
</feature>
<accession>A0A0T6LLE1</accession>
<name>A0A0T6LLE1_WENVI</name>
<dbReference type="STRING" id="76728.AQ490_09150"/>
<comment type="caution">
    <text evidence="2">The sequence shown here is derived from an EMBL/GenBank/DDBJ whole genome shotgun (WGS) entry which is preliminary data.</text>
</comment>
<sequence>MTSPYLIPPYLIPLCLALLCLALLCLALLCLTPCVLARRHPPQHCWLLGLRGPGRGGSRVRGRRDRRGDRGDTDRGPGGQGDAGGGHRDGGTHQGAGQNGLTRLGVAALGHGHILLLSAVEHTATLNDYSQ</sequence>
<feature type="region of interest" description="Disordered" evidence="1">
    <location>
        <begin position="53"/>
        <end position="98"/>
    </location>
</feature>
<evidence type="ECO:0000313" key="3">
    <source>
        <dbReference type="Proteomes" id="UP000050867"/>
    </source>
</evidence>